<dbReference type="CDD" id="cd11717">
    <property type="entry name" value="THUMP_THUMPD1_like"/>
    <property type="match status" value="1"/>
</dbReference>
<sequence length="301" mass="34483">MNNKRKGKKQYYAKQQKKFKQDDQNGAVINLTENLNGFLITCNNNEFRCLKEAYNILNDTAERIYGTYSNGEASESNVNDVDIEASIKAELDGLKSSKVRRFIQAKTKCNNILFIRSNDENIEPDRMVRSIFDYVKNSGESNCRFIQRFIPVCGTFKAIESDKFVPQFSELFSKFASKEDQTFSVIAKVRNNSTFNSQTKLKETVILTILKERPNWKVDHNKPKIMVLVNIVQRAGCISILENFIELSKYNLVEYGEAVKKLEKPINENASDVKAPSDTQIEIENEPDIMKTIPNQLSSET</sequence>
<dbReference type="Proteomes" id="UP001142055">
    <property type="component" value="Chromosome 2"/>
</dbReference>
<comment type="caution">
    <text evidence="3">The sequence shown here is derived from an EMBL/GenBank/DDBJ whole genome shotgun (WGS) entry which is preliminary data.</text>
</comment>
<accession>A0A9Q0M5U0</accession>
<evidence type="ECO:0000313" key="4">
    <source>
        <dbReference type="Proteomes" id="UP001142055"/>
    </source>
</evidence>
<dbReference type="Pfam" id="PF02926">
    <property type="entry name" value="THUMP"/>
    <property type="match status" value="1"/>
</dbReference>
<dbReference type="OrthoDB" id="367221at2759"/>
<evidence type="ECO:0000259" key="2">
    <source>
        <dbReference type="Pfam" id="PF02926"/>
    </source>
</evidence>
<protein>
    <recommendedName>
        <fullName evidence="2">THUMP domain-containing protein</fullName>
    </recommendedName>
</protein>
<dbReference type="GO" id="GO:0003723">
    <property type="term" value="F:RNA binding"/>
    <property type="evidence" value="ECO:0007669"/>
    <property type="project" value="InterPro"/>
</dbReference>
<dbReference type="Gene3D" id="3.30.2300.10">
    <property type="entry name" value="THUMP superfamily"/>
    <property type="match status" value="1"/>
</dbReference>
<dbReference type="OMA" id="MNEKACV"/>
<dbReference type="SUPFAM" id="SSF143437">
    <property type="entry name" value="THUMP domain-like"/>
    <property type="match status" value="1"/>
</dbReference>
<reference evidence="3" key="1">
    <citation type="submission" date="2022-12" db="EMBL/GenBank/DDBJ databases">
        <title>Genome assemblies of Blomia tropicalis.</title>
        <authorList>
            <person name="Cui Y."/>
        </authorList>
    </citation>
    <scope>NUCLEOTIDE SEQUENCE</scope>
    <source>
        <tissue evidence="3">Adult mites</tissue>
    </source>
</reference>
<gene>
    <name evidence="3" type="ORF">RDWZM_005269</name>
</gene>
<dbReference type="EMBL" id="JAPWDV010000002">
    <property type="protein sequence ID" value="KAJ6219457.1"/>
    <property type="molecule type" value="Genomic_DNA"/>
</dbReference>
<feature type="domain" description="THUMP" evidence="2">
    <location>
        <begin position="169"/>
        <end position="240"/>
    </location>
</feature>
<dbReference type="InterPro" id="IPR004114">
    <property type="entry name" value="THUMP_dom"/>
</dbReference>
<proteinExistence type="predicted"/>
<dbReference type="GO" id="GO:0006400">
    <property type="term" value="P:tRNA modification"/>
    <property type="evidence" value="ECO:0007669"/>
    <property type="project" value="InterPro"/>
</dbReference>
<keyword evidence="4" id="KW-1185">Reference proteome</keyword>
<dbReference type="InterPro" id="IPR040183">
    <property type="entry name" value="THUMPD1-like"/>
</dbReference>
<dbReference type="PANTHER" id="PTHR13452:SF10">
    <property type="entry name" value="THUMP DOMAIN-CONTAINING PROTEIN 1"/>
    <property type="match status" value="1"/>
</dbReference>
<evidence type="ECO:0000313" key="3">
    <source>
        <dbReference type="EMBL" id="KAJ6219457.1"/>
    </source>
</evidence>
<feature type="region of interest" description="Disordered" evidence="1">
    <location>
        <begin position="280"/>
        <end position="301"/>
    </location>
</feature>
<dbReference type="AlphaFoldDB" id="A0A9Q0M5U0"/>
<name>A0A9Q0M5U0_BLOTA</name>
<dbReference type="PANTHER" id="PTHR13452">
    <property type="entry name" value="THUMP DOMAIN CONTAINING PROTEIN 1-RELATED"/>
    <property type="match status" value="1"/>
</dbReference>
<evidence type="ECO:0000256" key="1">
    <source>
        <dbReference type="SAM" id="MobiDB-lite"/>
    </source>
</evidence>
<organism evidence="3 4">
    <name type="scientific">Blomia tropicalis</name>
    <name type="common">Mite</name>
    <dbReference type="NCBI Taxonomy" id="40697"/>
    <lineage>
        <taxon>Eukaryota</taxon>
        <taxon>Metazoa</taxon>
        <taxon>Ecdysozoa</taxon>
        <taxon>Arthropoda</taxon>
        <taxon>Chelicerata</taxon>
        <taxon>Arachnida</taxon>
        <taxon>Acari</taxon>
        <taxon>Acariformes</taxon>
        <taxon>Sarcoptiformes</taxon>
        <taxon>Astigmata</taxon>
        <taxon>Glycyphagoidea</taxon>
        <taxon>Echimyopodidae</taxon>
        <taxon>Blomia</taxon>
    </lineage>
</organism>